<organism evidence="1">
    <name type="scientific">marine sediment metagenome</name>
    <dbReference type="NCBI Taxonomy" id="412755"/>
    <lineage>
        <taxon>unclassified sequences</taxon>
        <taxon>metagenomes</taxon>
        <taxon>ecological metagenomes</taxon>
    </lineage>
</organism>
<name>A0A0F9S4M5_9ZZZZ</name>
<sequence length="258" mass="30467">MENRQIIITTKQVNRLQELEKILIKHKNLLGLGEENIIVGISEKPRAFLAWHEEEKKWGIYILPSDNDFTPIHELGHLFLAKKSNYVYFARSGVKSNNIFSGILLIVNHLIDCFVDYNLIQFEGIYELYIDDAHLWICAKKKGKIEGKPIDIAHSYKALIGYYLSSKIINERKNREHFINVKNYLRKSKKLIQRSFPNIRFNFQSLEQKLDDFDKIKNTKDPTVILNFVYNILSEVSIWKESDIQQQMKLLFPNLKYF</sequence>
<dbReference type="AlphaFoldDB" id="A0A0F9S4M5"/>
<gene>
    <name evidence="1" type="ORF">LCGC14_0498190</name>
</gene>
<dbReference type="EMBL" id="LAZR01000579">
    <property type="protein sequence ID" value="KKN63780.1"/>
    <property type="molecule type" value="Genomic_DNA"/>
</dbReference>
<proteinExistence type="predicted"/>
<accession>A0A0F9S4M5</accession>
<evidence type="ECO:0000313" key="1">
    <source>
        <dbReference type="EMBL" id="KKN63780.1"/>
    </source>
</evidence>
<reference evidence="1" key="1">
    <citation type="journal article" date="2015" name="Nature">
        <title>Complex archaea that bridge the gap between prokaryotes and eukaryotes.</title>
        <authorList>
            <person name="Spang A."/>
            <person name="Saw J.H."/>
            <person name="Jorgensen S.L."/>
            <person name="Zaremba-Niedzwiedzka K."/>
            <person name="Martijn J."/>
            <person name="Lind A.E."/>
            <person name="van Eijk R."/>
            <person name="Schleper C."/>
            <person name="Guy L."/>
            <person name="Ettema T.J."/>
        </authorList>
    </citation>
    <scope>NUCLEOTIDE SEQUENCE</scope>
</reference>
<protein>
    <submittedName>
        <fullName evidence="1">Uncharacterized protein</fullName>
    </submittedName>
</protein>
<comment type="caution">
    <text evidence="1">The sequence shown here is derived from an EMBL/GenBank/DDBJ whole genome shotgun (WGS) entry which is preliminary data.</text>
</comment>